<comment type="catalytic activity">
    <reaction evidence="1">
        <text>ATP + protein L-histidine = ADP + protein N-phospho-L-histidine.</text>
        <dbReference type="EC" id="2.7.13.3"/>
    </reaction>
</comment>
<dbReference type="InterPro" id="IPR004358">
    <property type="entry name" value="Sig_transdc_His_kin-like_C"/>
</dbReference>
<dbReference type="InterPro" id="IPR036097">
    <property type="entry name" value="HisK_dim/P_sf"/>
</dbReference>
<evidence type="ECO:0000256" key="3">
    <source>
        <dbReference type="ARBA" id="ARBA00022553"/>
    </source>
</evidence>
<dbReference type="Pfam" id="PF02518">
    <property type="entry name" value="HATPase_c"/>
    <property type="match status" value="1"/>
</dbReference>
<dbReference type="Gene3D" id="1.10.287.130">
    <property type="match status" value="1"/>
</dbReference>
<dbReference type="PROSITE" id="PS50110">
    <property type="entry name" value="RESPONSE_REGULATORY"/>
    <property type="match status" value="1"/>
</dbReference>
<dbReference type="PRINTS" id="PR00344">
    <property type="entry name" value="BCTRLSENSOR"/>
</dbReference>
<dbReference type="EMBL" id="JBHRSM010000009">
    <property type="protein sequence ID" value="MFC3085307.1"/>
    <property type="molecule type" value="Genomic_DNA"/>
</dbReference>
<dbReference type="InterPro" id="IPR011006">
    <property type="entry name" value="CheY-like_superfamily"/>
</dbReference>
<evidence type="ECO:0000256" key="6">
    <source>
        <dbReference type="PROSITE-ProRule" id="PRU00169"/>
    </source>
</evidence>
<protein>
    <recommendedName>
        <fullName evidence="2">histidine kinase</fullName>
        <ecNumber evidence="2">2.7.13.3</ecNumber>
    </recommendedName>
</protein>
<dbReference type="GO" id="GO:0016301">
    <property type="term" value="F:kinase activity"/>
    <property type="evidence" value="ECO:0007669"/>
    <property type="project" value="UniProtKB-KW"/>
</dbReference>
<evidence type="ECO:0000256" key="1">
    <source>
        <dbReference type="ARBA" id="ARBA00000085"/>
    </source>
</evidence>
<keyword evidence="11" id="KW-1185">Reference proteome</keyword>
<evidence type="ECO:0000256" key="7">
    <source>
        <dbReference type="SAM" id="Coils"/>
    </source>
</evidence>
<dbReference type="Gene3D" id="3.30.565.10">
    <property type="entry name" value="Histidine kinase-like ATPase, C-terminal domain"/>
    <property type="match status" value="1"/>
</dbReference>
<organism evidence="10 11">
    <name type="scientific">Tabrizicola soli</name>
    <dbReference type="NCBI Taxonomy" id="2185115"/>
    <lineage>
        <taxon>Bacteria</taxon>
        <taxon>Pseudomonadati</taxon>
        <taxon>Pseudomonadota</taxon>
        <taxon>Alphaproteobacteria</taxon>
        <taxon>Rhodobacterales</taxon>
        <taxon>Paracoccaceae</taxon>
        <taxon>Tabrizicola</taxon>
    </lineage>
</organism>
<dbReference type="EC" id="2.7.13.3" evidence="2"/>
<dbReference type="SUPFAM" id="SSF52172">
    <property type="entry name" value="CheY-like"/>
    <property type="match status" value="1"/>
</dbReference>
<dbReference type="RefSeq" id="WP_197647325.1">
    <property type="nucleotide sequence ID" value="NZ_JAEACP010000026.1"/>
</dbReference>
<proteinExistence type="predicted"/>
<dbReference type="InterPro" id="IPR005467">
    <property type="entry name" value="His_kinase_dom"/>
</dbReference>
<dbReference type="Pfam" id="PF00512">
    <property type="entry name" value="HisKA"/>
    <property type="match status" value="1"/>
</dbReference>
<dbReference type="InterPro" id="IPR001789">
    <property type="entry name" value="Sig_transdc_resp-reg_receiver"/>
</dbReference>
<keyword evidence="3 6" id="KW-0597">Phosphoprotein</keyword>
<sequence length="448" mass="49672">MLRDGDDLERRIEKLGRINAALIERLDHYDKTRGSAWSLFQAALALEKEVAARNRDLERALADLSQKNHELAAARMAAEEANRSKTRFLRAASHDLLQPLSAARLFLSTLSTLQLGGAEADLVKRLGNAFESVEELIRAVLDISRLDSQRIEFNRKPVNLNALFDRLRGEFEAPAAARGLRLRFVRSSLAVDSDPVFLRRIAQNLVSNAIKYTETGSVLVGARRCGARAWLEVHDTGIGIPAEDREQIFAEFHRLEHDRRGEPGMGLGLSIVKRACVKLDHPIALDSEPGRGSVFRIGLEIVARNALPRRSSAPPPADRDRLRGKHALIVEDNAAMRHGYAVILRDSWGMRTQVVEGTAAARDAATRPGQPPDLILADYHLRGSDTGLRTITLLRKLSGTEIPAIVVTAHRTASVVRSCARHGVRVLEKPIRPEDLRDALLRLVGEQR</sequence>
<reference evidence="11" key="1">
    <citation type="journal article" date="2019" name="Int. J. Syst. Evol. Microbiol.">
        <title>The Global Catalogue of Microorganisms (GCM) 10K type strain sequencing project: providing services to taxonomists for standard genome sequencing and annotation.</title>
        <authorList>
            <consortium name="The Broad Institute Genomics Platform"/>
            <consortium name="The Broad Institute Genome Sequencing Center for Infectious Disease"/>
            <person name="Wu L."/>
            <person name="Ma J."/>
        </authorList>
    </citation>
    <scope>NUCLEOTIDE SEQUENCE [LARGE SCALE GENOMIC DNA]</scope>
    <source>
        <strain evidence="11">KCTC 62102</strain>
    </source>
</reference>
<dbReference type="SUPFAM" id="SSF47384">
    <property type="entry name" value="Homodimeric domain of signal transducing histidine kinase"/>
    <property type="match status" value="1"/>
</dbReference>
<feature type="domain" description="Histidine kinase" evidence="8">
    <location>
        <begin position="91"/>
        <end position="303"/>
    </location>
</feature>
<accession>A0ABV7DQM9</accession>
<keyword evidence="4" id="KW-0808">Transferase</keyword>
<evidence type="ECO:0000259" key="8">
    <source>
        <dbReference type="PROSITE" id="PS50109"/>
    </source>
</evidence>
<dbReference type="PANTHER" id="PTHR43047">
    <property type="entry name" value="TWO-COMPONENT HISTIDINE PROTEIN KINASE"/>
    <property type="match status" value="1"/>
</dbReference>
<evidence type="ECO:0000256" key="5">
    <source>
        <dbReference type="ARBA" id="ARBA00022777"/>
    </source>
</evidence>
<evidence type="ECO:0000259" key="9">
    <source>
        <dbReference type="PROSITE" id="PS50110"/>
    </source>
</evidence>
<dbReference type="PANTHER" id="PTHR43047:SF9">
    <property type="entry name" value="HISTIDINE KINASE"/>
    <property type="match status" value="1"/>
</dbReference>
<dbReference type="CDD" id="cd00082">
    <property type="entry name" value="HisKA"/>
    <property type="match status" value="1"/>
</dbReference>
<dbReference type="InterPro" id="IPR036890">
    <property type="entry name" value="HATPase_C_sf"/>
</dbReference>
<feature type="domain" description="Response regulatory" evidence="9">
    <location>
        <begin position="326"/>
        <end position="444"/>
    </location>
</feature>
<evidence type="ECO:0000256" key="2">
    <source>
        <dbReference type="ARBA" id="ARBA00012438"/>
    </source>
</evidence>
<dbReference type="Gene3D" id="3.40.50.2300">
    <property type="match status" value="1"/>
</dbReference>
<name>A0ABV7DQM9_9RHOB</name>
<evidence type="ECO:0000313" key="11">
    <source>
        <dbReference type="Proteomes" id="UP001595445"/>
    </source>
</evidence>
<gene>
    <name evidence="10" type="ORF">ACFOD6_04505</name>
</gene>
<dbReference type="Proteomes" id="UP001595445">
    <property type="component" value="Unassembled WGS sequence"/>
</dbReference>
<evidence type="ECO:0000313" key="10">
    <source>
        <dbReference type="EMBL" id="MFC3085307.1"/>
    </source>
</evidence>
<dbReference type="InterPro" id="IPR003594">
    <property type="entry name" value="HATPase_dom"/>
</dbReference>
<dbReference type="SMART" id="SM00388">
    <property type="entry name" value="HisKA"/>
    <property type="match status" value="1"/>
</dbReference>
<feature type="coiled-coil region" evidence="7">
    <location>
        <begin position="47"/>
        <end position="84"/>
    </location>
</feature>
<dbReference type="Pfam" id="PF00072">
    <property type="entry name" value="Response_reg"/>
    <property type="match status" value="1"/>
</dbReference>
<keyword evidence="5 10" id="KW-0418">Kinase</keyword>
<dbReference type="InterPro" id="IPR003661">
    <property type="entry name" value="HisK_dim/P_dom"/>
</dbReference>
<dbReference type="SMART" id="SM00448">
    <property type="entry name" value="REC"/>
    <property type="match status" value="1"/>
</dbReference>
<keyword evidence="7" id="KW-0175">Coiled coil</keyword>
<feature type="modified residue" description="4-aspartylphosphate" evidence="6">
    <location>
        <position position="378"/>
    </location>
</feature>
<dbReference type="SMART" id="SM00387">
    <property type="entry name" value="HATPase_c"/>
    <property type="match status" value="1"/>
</dbReference>
<dbReference type="CDD" id="cd00156">
    <property type="entry name" value="REC"/>
    <property type="match status" value="1"/>
</dbReference>
<evidence type="ECO:0000256" key="4">
    <source>
        <dbReference type="ARBA" id="ARBA00022679"/>
    </source>
</evidence>
<dbReference type="SUPFAM" id="SSF55874">
    <property type="entry name" value="ATPase domain of HSP90 chaperone/DNA topoisomerase II/histidine kinase"/>
    <property type="match status" value="1"/>
</dbReference>
<comment type="caution">
    <text evidence="10">The sequence shown here is derived from an EMBL/GenBank/DDBJ whole genome shotgun (WGS) entry which is preliminary data.</text>
</comment>
<dbReference type="PROSITE" id="PS50109">
    <property type="entry name" value="HIS_KIN"/>
    <property type="match status" value="1"/>
</dbReference>